<comment type="caution">
    <text evidence="2">The sequence shown here is derived from an EMBL/GenBank/DDBJ whole genome shotgun (WGS) entry which is preliminary data.</text>
</comment>
<dbReference type="Proteomes" id="UP000266385">
    <property type="component" value="Unassembled WGS sequence"/>
</dbReference>
<sequence length="574" mass="64088">MRRVMVKFHISRAGRIAGIGAFRAHLHYIQRDGVERDGNGGELYGREGDIPGASDFLERSEGDRHQFRIIVSPEDGEALGDLRQHTRALMTQMERDLGTRLDWVAVDHHNTGHPHTHIVVRGKDARGKDIVIAPDYLRSGLRMRASELVTDRLGPRRDLEIARARHADVQRDRLTAIDRAMLRDVEGGELVISRNASSEAGRFDRSLRLQRLSHLEPLGLATQMEDGRWQMKPDWDRTLADMGRRNDVIATLAHRFGQKDGVERLTSFDPERTAGGKLTGTVLAIFPDDELRDRRSIVVEDLDGRQWLVDLGQAEPGSTPPEGAVVEVGSRKAKERSSDRVIADIAENTGGRYSERLHAEADPSSTAAFRQAHVRRLEALRRAGVVERMQDGSWAIPNNYLEKAVAFEADRAGGVSLKTLSWLTLEEQVTHRGVTWLDEGHGDKDGSRLRSARQARIAWLREQGLLAPDANTLDAEARGRLRQSEHAAAVARIANQSGRQQIELQTGDTITGQYERAINLGSGRVAVIGNAKEFALVPWRAEIERHRGRELVAKRTAQGVSWTIGMSRQRGLSR</sequence>
<evidence type="ECO:0000313" key="3">
    <source>
        <dbReference type="Proteomes" id="UP000266385"/>
    </source>
</evidence>
<proteinExistence type="predicted"/>
<dbReference type="InterPro" id="IPR021795">
    <property type="entry name" value="DUF3363"/>
</dbReference>
<dbReference type="Pfam" id="PF11843">
    <property type="entry name" value="DUF3363"/>
    <property type="match status" value="1"/>
</dbReference>
<dbReference type="Pfam" id="PF03432">
    <property type="entry name" value="Relaxase"/>
    <property type="match status" value="1"/>
</dbReference>
<organism evidence="2 3">
    <name type="scientific">Henriciella mobilis</name>
    <dbReference type="NCBI Taxonomy" id="2305467"/>
    <lineage>
        <taxon>Bacteria</taxon>
        <taxon>Pseudomonadati</taxon>
        <taxon>Pseudomonadota</taxon>
        <taxon>Alphaproteobacteria</taxon>
        <taxon>Hyphomonadales</taxon>
        <taxon>Hyphomonadaceae</taxon>
        <taxon>Henriciella</taxon>
    </lineage>
</organism>
<feature type="domain" description="MobA/VirD2-like nuclease" evidence="1">
    <location>
        <begin position="63"/>
        <end position="139"/>
    </location>
</feature>
<protein>
    <submittedName>
        <fullName evidence="2">DUF3363 domain-containing protein</fullName>
    </submittedName>
</protein>
<gene>
    <name evidence="2" type="ORF">D1223_02630</name>
</gene>
<dbReference type="InterPro" id="IPR005094">
    <property type="entry name" value="Endonuclease_MobA/VirD2"/>
</dbReference>
<evidence type="ECO:0000313" key="2">
    <source>
        <dbReference type="EMBL" id="RIJ32761.1"/>
    </source>
</evidence>
<dbReference type="EMBL" id="QWFX01000005">
    <property type="protein sequence ID" value="RIJ32761.1"/>
    <property type="molecule type" value="Genomic_DNA"/>
</dbReference>
<accession>A0A399RPL0</accession>
<keyword evidence="3" id="KW-1185">Reference proteome</keyword>
<name>A0A399RPL0_9PROT</name>
<reference evidence="2 3" key="1">
    <citation type="submission" date="2018-08" db="EMBL/GenBank/DDBJ databases">
        <title>Henriciella mobilis sp. nov., isolated from seawater.</title>
        <authorList>
            <person name="Cheng H."/>
            <person name="Wu Y.-H."/>
            <person name="Xu X.-W."/>
            <person name="Guo L.-L."/>
        </authorList>
    </citation>
    <scope>NUCLEOTIDE SEQUENCE [LARGE SCALE GENOMIC DNA]</scope>
    <source>
        <strain evidence="2 3">JN25</strain>
    </source>
</reference>
<evidence type="ECO:0000259" key="1">
    <source>
        <dbReference type="Pfam" id="PF03432"/>
    </source>
</evidence>
<dbReference type="AlphaFoldDB" id="A0A399RPL0"/>